<dbReference type="RefSeq" id="WP_164028242.1">
    <property type="nucleotide sequence ID" value="NZ_CP046368.1"/>
</dbReference>
<gene>
    <name evidence="1" type="ORF">GL298_04710</name>
</gene>
<dbReference type="EMBL" id="CP046368">
    <property type="protein sequence ID" value="QIA68863.1"/>
    <property type="molecule type" value="Genomic_DNA"/>
</dbReference>
<evidence type="ECO:0000313" key="2">
    <source>
        <dbReference type="Proteomes" id="UP000464735"/>
    </source>
</evidence>
<name>A0AAJ4JY84_SPICI</name>
<sequence>MGHGNKIYSYDSFRNILTLRVAKINGLNLVKEMFNEQLENKDISLENLKMAKWNNNANNSLNNSLYEPKKGGIPVMSYRTTSISKVLKEITAVR</sequence>
<dbReference type="Proteomes" id="UP000464735">
    <property type="component" value="Chromosome"/>
</dbReference>
<proteinExistence type="predicted"/>
<protein>
    <submittedName>
        <fullName evidence="1">Uncharacterized protein</fullName>
    </submittedName>
</protein>
<accession>A0AAJ4JY84</accession>
<reference evidence="1 2" key="1">
    <citation type="submission" date="2019-11" db="EMBL/GenBank/DDBJ databases">
        <title>Whole genome sequencing and comparative genomics analyses of five strains of Spiroplasma citri.</title>
        <authorList>
            <person name="Yokomi R."/>
            <person name="Chen J."/>
            <person name="Rattner R."/>
            <person name="Vidalakis G."/>
        </authorList>
    </citation>
    <scope>NUCLEOTIDE SEQUENCE [LARGE SCALE GENOMIC DNA]</scope>
    <source>
        <strain evidence="1 2">BR12</strain>
    </source>
</reference>
<evidence type="ECO:0000313" key="1">
    <source>
        <dbReference type="EMBL" id="QIA68863.1"/>
    </source>
</evidence>
<organism evidence="1 2">
    <name type="scientific">Spiroplasma citri</name>
    <dbReference type="NCBI Taxonomy" id="2133"/>
    <lineage>
        <taxon>Bacteria</taxon>
        <taxon>Bacillati</taxon>
        <taxon>Mycoplasmatota</taxon>
        <taxon>Mollicutes</taxon>
        <taxon>Entomoplasmatales</taxon>
        <taxon>Spiroplasmataceae</taxon>
        <taxon>Spiroplasma</taxon>
    </lineage>
</organism>
<dbReference type="AlphaFoldDB" id="A0AAJ4JY84"/>